<keyword evidence="1" id="KW-0472">Membrane</keyword>
<evidence type="ECO:0000259" key="2">
    <source>
        <dbReference type="Pfam" id="PF00892"/>
    </source>
</evidence>
<proteinExistence type="predicted"/>
<evidence type="ECO:0000256" key="1">
    <source>
        <dbReference type="SAM" id="Phobius"/>
    </source>
</evidence>
<gene>
    <name evidence="3" type="ORF">WDK88_33355</name>
</gene>
<accession>A0ABZ2NTV3</accession>
<dbReference type="Proteomes" id="UP001432046">
    <property type="component" value="Chromosome"/>
</dbReference>
<protein>
    <submittedName>
        <fullName evidence="3">EamA family transporter</fullName>
    </submittedName>
</protein>
<dbReference type="EMBL" id="CP147711">
    <property type="protein sequence ID" value="WXC78248.1"/>
    <property type="molecule type" value="Genomic_DNA"/>
</dbReference>
<organism evidence="3 4">
    <name type="scientific">Bradyrhizobium septentrionale</name>
    <dbReference type="NCBI Taxonomy" id="1404411"/>
    <lineage>
        <taxon>Bacteria</taxon>
        <taxon>Pseudomonadati</taxon>
        <taxon>Pseudomonadota</taxon>
        <taxon>Alphaproteobacteria</taxon>
        <taxon>Hyphomicrobiales</taxon>
        <taxon>Nitrobacteraceae</taxon>
        <taxon>Bradyrhizobium</taxon>
    </lineage>
</organism>
<reference evidence="3" key="2">
    <citation type="submission" date="2024-03" db="EMBL/GenBank/DDBJ databases">
        <authorList>
            <person name="Bromfield E.S.P."/>
            <person name="Cloutier S."/>
        </authorList>
    </citation>
    <scope>NUCLEOTIDE SEQUENCE</scope>
    <source>
        <strain evidence="3">5S5</strain>
    </source>
</reference>
<feature type="domain" description="EamA" evidence="2">
    <location>
        <begin position="2"/>
        <end position="119"/>
    </location>
</feature>
<evidence type="ECO:0000313" key="4">
    <source>
        <dbReference type="Proteomes" id="UP001432046"/>
    </source>
</evidence>
<keyword evidence="1" id="KW-1133">Transmembrane helix</keyword>
<keyword evidence="4" id="KW-1185">Reference proteome</keyword>
<dbReference type="SUPFAM" id="SSF103481">
    <property type="entry name" value="Multidrug resistance efflux transporter EmrE"/>
    <property type="match status" value="1"/>
</dbReference>
<name>A0ABZ2NTV3_9BRAD</name>
<dbReference type="Pfam" id="PF00892">
    <property type="entry name" value="EamA"/>
    <property type="match status" value="1"/>
</dbReference>
<keyword evidence="1" id="KW-0812">Transmembrane</keyword>
<feature type="transmembrane region" description="Helical" evidence="1">
    <location>
        <begin position="51"/>
        <end position="70"/>
    </location>
</feature>
<reference evidence="3" key="1">
    <citation type="journal article" date="2021" name="Int. J. Syst. Evol. Microbiol.">
        <title>Bradyrhizobium septentrionale sp. nov. (sv. septentrionale) and Bradyrhizobium quebecense sp. nov. (sv. septentrionale) associated with legumes native to Canada possess rearranged symbiosis genes and numerous insertion sequences.</title>
        <authorList>
            <person name="Bromfield E.S.P."/>
            <person name="Cloutier S."/>
        </authorList>
    </citation>
    <scope>NUCLEOTIDE SEQUENCE</scope>
    <source>
        <strain evidence="3">5S5</strain>
    </source>
</reference>
<sequence>MALAIALMTVMIRRHKGTPMTAAAALSNVLGSVVSVPLAQGIGAVTGADLGVLAMFGACQVGLGLTLFTIGSRFLPSGQASLIATLETPLMPFWVWLAFAEVPSLRALLGGTLVMGAVVADIVASQRTQLARPAER</sequence>
<evidence type="ECO:0000313" key="3">
    <source>
        <dbReference type="EMBL" id="WXC78248.1"/>
    </source>
</evidence>
<dbReference type="InterPro" id="IPR000620">
    <property type="entry name" value="EamA_dom"/>
</dbReference>
<dbReference type="RefSeq" id="WP_224496655.1">
    <property type="nucleotide sequence ID" value="NZ_CP088285.1"/>
</dbReference>
<dbReference type="InterPro" id="IPR037185">
    <property type="entry name" value="EmrE-like"/>
</dbReference>